<sequence length="70" mass="7940">MLFRKQKENRFYEKSTDYLPELGTTKITILVDRETGVNYVYTWSVPNSSGGLTPLLDRNGNVVVDEIGEA</sequence>
<keyword evidence="3" id="KW-1185">Reference proteome</keyword>
<accession>A0ABQ1ZV47</accession>
<dbReference type="Proteomes" id="UP000605427">
    <property type="component" value="Unassembled WGS sequence"/>
</dbReference>
<protein>
    <recommendedName>
        <fullName evidence="1">DUF6440 domain-containing protein</fullName>
    </recommendedName>
</protein>
<evidence type="ECO:0000313" key="2">
    <source>
        <dbReference type="EMBL" id="GGH77326.1"/>
    </source>
</evidence>
<evidence type="ECO:0000259" key="1">
    <source>
        <dbReference type="Pfam" id="PF20037"/>
    </source>
</evidence>
<name>A0ABQ1ZV47_9BACL</name>
<dbReference type="EMBL" id="BMDD01000002">
    <property type="protein sequence ID" value="GGH77326.1"/>
    <property type="molecule type" value="Genomic_DNA"/>
</dbReference>
<feature type="domain" description="DUF6440" evidence="1">
    <location>
        <begin position="21"/>
        <end position="65"/>
    </location>
</feature>
<comment type="caution">
    <text evidence="2">The sequence shown here is derived from an EMBL/GenBank/DDBJ whole genome shotgun (WGS) entry which is preliminary data.</text>
</comment>
<evidence type="ECO:0000313" key="3">
    <source>
        <dbReference type="Proteomes" id="UP000605427"/>
    </source>
</evidence>
<reference evidence="3" key="1">
    <citation type="journal article" date="2019" name="Int. J. Syst. Evol. Microbiol.">
        <title>The Global Catalogue of Microorganisms (GCM) 10K type strain sequencing project: providing services to taxonomists for standard genome sequencing and annotation.</title>
        <authorList>
            <consortium name="The Broad Institute Genomics Platform"/>
            <consortium name="The Broad Institute Genome Sequencing Center for Infectious Disease"/>
            <person name="Wu L."/>
            <person name="Ma J."/>
        </authorList>
    </citation>
    <scope>NUCLEOTIDE SEQUENCE [LARGE SCALE GENOMIC DNA]</scope>
    <source>
        <strain evidence="3">CCM 8702</strain>
    </source>
</reference>
<gene>
    <name evidence="2" type="ORF">GCM10007362_20910</name>
</gene>
<organism evidence="2 3">
    <name type="scientific">Saccharibacillus endophyticus</name>
    <dbReference type="NCBI Taxonomy" id="2060666"/>
    <lineage>
        <taxon>Bacteria</taxon>
        <taxon>Bacillati</taxon>
        <taxon>Bacillota</taxon>
        <taxon>Bacilli</taxon>
        <taxon>Bacillales</taxon>
        <taxon>Paenibacillaceae</taxon>
        <taxon>Saccharibacillus</taxon>
    </lineage>
</organism>
<dbReference type="RefSeq" id="WP_172243228.1">
    <property type="nucleotide sequence ID" value="NZ_BMDD01000002.1"/>
</dbReference>
<dbReference type="Pfam" id="PF20037">
    <property type="entry name" value="DUF6440"/>
    <property type="match status" value="1"/>
</dbReference>
<dbReference type="InterPro" id="IPR045515">
    <property type="entry name" value="DUF6440"/>
</dbReference>
<proteinExistence type="predicted"/>